<feature type="transmembrane region" description="Helical" evidence="2">
    <location>
        <begin position="165"/>
        <end position="187"/>
    </location>
</feature>
<feature type="transmembrane region" description="Helical" evidence="2">
    <location>
        <begin position="49"/>
        <end position="68"/>
    </location>
</feature>
<dbReference type="InParanoid" id="A0A078B574"/>
<dbReference type="AlphaFoldDB" id="A0A078B574"/>
<evidence type="ECO:0008006" key="5">
    <source>
        <dbReference type="Google" id="ProtNLM"/>
    </source>
</evidence>
<accession>A0A078B574</accession>
<evidence type="ECO:0000256" key="2">
    <source>
        <dbReference type="SAM" id="Phobius"/>
    </source>
</evidence>
<keyword evidence="2" id="KW-0472">Membrane</keyword>
<evidence type="ECO:0000313" key="3">
    <source>
        <dbReference type="EMBL" id="CDW88407.1"/>
    </source>
</evidence>
<protein>
    <recommendedName>
        <fullName evidence="5">Transmembrane protein</fullName>
    </recommendedName>
</protein>
<proteinExistence type="predicted"/>
<evidence type="ECO:0000313" key="4">
    <source>
        <dbReference type="Proteomes" id="UP000039865"/>
    </source>
</evidence>
<dbReference type="Proteomes" id="UP000039865">
    <property type="component" value="Unassembled WGS sequence"/>
</dbReference>
<feature type="region of interest" description="Disordered" evidence="1">
    <location>
        <begin position="249"/>
        <end position="271"/>
    </location>
</feature>
<reference evidence="3 4" key="1">
    <citation type="submission" date="2014-06" db="EMBL/GenBank/DDBJ databases">
        <authorList>
            <person name="Swart Estienne"/>
        </authorList>
    </citation>
    <scope>NUCLEOTIDE SEQUENCE [LARGE SCALE GENOMIC DNA]</scope>
    <source>
        <strain evidence="3 4">130c</strain>
    </source>
</reference>
<keyword evidence="2" id="KW-0812">Transmembrane</keyword>
<keyword evidence="2" id="KW-1133">Transmembrane helix</keyword>
<evidence type="ECO:0000256" key="1">
    <source>
        <dbReference type="SAM" id="MobiDB-lite"/>
    </source>
</evidence>
<organism evidence="3 4">
    <name type="scientific">Stylonychia lemnae</name>
    <name type="common">Ciliate</name>
    <dbReference type="NCBI Taxonomy" id="5949"/>
    <lineage>
        <taxon>Eukaryota</taxon>
        <taxon>Sar</taxon>
        <taxon>Alveolata</taxon>
        <taxon>Ciliophora</taxon>
        <taxon>Intramacronucleata</taxon>
        <taxon>Spirotrichea</taxon>
        <taxon>Stichotrichia</taxon>
        <taxon>Sporadotrichida</taxon>
        <taxon>Oxytrichidae</taxon>
        <taxon>Stylonychinae</taxon>
        <taxon>Stylonychia</taxon>
    </lineage>
</organism>
<feature type="transmembrane region" description="Helical" evidence="2">
    <location>
        <begin position="80"/>
        <end position="101"/>
    </location>
</feature>
<name>A0A078B574_STYLE</name>
<feature type="transmembrane region" description="Helical" evidence="2">
    <location>
        <begin position="122"/>
        <end position="145"/>
    </location>
</feature>
<sequence length="271" mass="31734">MTDFAPQLQQQQHQLNHNQTQNNASLPEGQHSIRNQQSKILCGRYNLRTGFLVFGVLDLLQFVNYLTFWICFQSSAGGDFQFPMCYCGLVSIFLVFLPQLYGEANYIKQDHVFTRQQLKSQFCLRIFTAFILSFIVVALTVLSALLRRGDFEYYSEADDWMINQVGIFIAVYTMPQCIYLIISYYFICKLRKEYLQYPSNQPNASYTSNHLQSQQQLVYAQQKLLIEQNMMIIVQQSQIVEQKKLLERNQQQQQNQRPNIGNTEDFSDESD</sequence>
<keyword evidence="4" id="KW-1185">Reference proteome</keyword>
<gene>
    <name evidence="3" type="primary">Contig6222.g6658</name>
    <name evidence="3" type="ORF">STYLEM_17528</name>
</gene>
<dbReference type="EMBL" id="CCKQ01016533">
    <property type="protein sequence ID" value="CDW88407.1"/>
    <property type="molecule type" value="Genomic_DNA"/>
</dbReference>